<comment type="cofactor">
    <cofactor evidence="1">
        <name>FAD</name>
        <dbReference type="ChEBI" id="CHEBI:57692"/>
    </cofactor>
</comment>
<keyword evidence="4" id="KW-0274">FAD</keyword>
<dbReference type="Pfam" id="PF07992">
    <property type="entry name" value="Pyr_redox_2"/>
    <property type="match status" value="1"/>
</dbReference>
<evidence type="ECO:0000256" key="7">
    <source>
        <dbReference type="ARBA" id="ARBA00023033"/>
    </source>
</evidence>
<comment type="similarity">
    <text evidence="2">Belongs to the FAD-binding monooxygenase family.</text>
</comment>
<dbReference type="Gene3D" id="3.50.50.60">
    <property type="entry name" value="FAD/NAD(P)-binding domain"/>
    <property type="match status" value="3"/>
</dbReference>
<dbReference type="InterPro" id="IPR050775">
    <property type="entry name" value="FAD-binding_Monooxygenases"/>
</dbReference>
<protein>
    <submittedName>
        <fullName evidence="10">NAD(P)/FAD-dependent oxidoreductase</fullName>
    </submittedName>
</protein>
<dbReference type="InterPro" id="IPR036188">
    <property type="entry name" value="FAD/NAD-bd_sf"/>
</dbReference>
<accession>A0ABN2YBC0</accession>
<evidence type="ECO:0000259" key="9">
    <source>
        <dbReference type="Pfam" id="PF07992"/>
    </source>
</evidence>
<dbReference type="PANTHER" id="PTHR43098:SF3">
    <property type="entry name" value="L-ORNITHINE N(5)-MONOOXYGENASE-RELATED"/>
    <property type="match status" value="1"/>
</dbReference>
<dbReference type="PANTHER" id="PTHR43098">
    <property type="entry name" value="L-ORNITHINE N(5)-MONOOXYGENASE-RELATED"/>
    <property type="match status" value="1"/>
</dbReference>
<sequence length="553" mass="61564">MVGSVETTGGPGGRRFDLVIVGAGFAGLYMLYRARQQGLDAVVIERGSEVGGTWYWNRYPGARCDIESVDYCYSFSPELVQEWDWTERYAAQPEILAYLQHVADRFDLRDDIVFERTLVRADWGEAERSWTLRLDDGSHLSCTHVVMATGNLSAVKPPSFDGLDDFAGEWFHTGMWPHHAVDWTDKTVAVIGTGSSGIQVITQVAPLARHLTVLQRTPNYSMPAHNRPLLAGELAEVRATFGERRRVCQLSDAGTPLPPPTRSAHEVTEDERRARYEEGWQRGGISALSGGYTDFFTEEQSNLWAQEFARDKIREIVTDPDVADRLSPRHHIGTKRTATDTGYFEMYNRANVDLVDVRDDPISHIEASGIRLESGRLVEVDVIVFAIGFDAMTGALADIDIRGTDGLTLETAWADGPRTYLGLQTAGFPNLFMITGPQSPGVLSNMVISIEQHVDFVADCLAYLREHDLDRIEASEEAQDGWVVHTRELAEGTLYLQARSWYLGANIPGKPRVFMPYVGGCGRYRTECETVVDNSYRGFVLGTPTDAEDHSDG</sequence>
<keyword evidence="3" id="KW-0285">Flavoprotein</keyword>
<keyword evidence="5" id="KW-0521">NADP</keyword>
<evidence type="ECO:0000256" key="6">
    <source>
        <dbReference type="ARBA" id="ARBA00023002"/>
    </source>
</evidence>
<organism evidence="10 11">
    <name type="scientific">Nocardioides bigeumensis</name>
    <dbReference type="NCBI Taxonomy" id="433657"/>
    <lineage>
        <taxon>Bacteria</taxon>
        <taxon>Bacillati</taxon>
        <taxon>Actinomycetota</taxon>
        <taxon>Actinomycetes</taxon>
        <taxon>Propionibacteriales</taxon>
        <taxon>Nocardioidaceae</taxon>
        <taxon>Nocardioides</taxon>
    </lineage>
</organism>
<keyword evidence="6" id="KW-0560">Oxidoreductase</keyword>
<gene>
    <name evidence="10" type="ORF">GCM10009843_22000</name>
</gene>
<feature type="domain" description="FAD/NAD(P)-binding" evidence="9">
    <location>
        <begin position="16"/>
        <end position="221"/>
    </location>
</feature>
<evidence type="ECO:0000313" key="10">
    <source>
        <dbReference type="EMBL" id="GAA2124880.1"/>
    </source>
</evidence>
<evidence type="ECO:0000256" key="8">
    <source>
        <dbReference type="SAM" id="MobiDB-lite"/>
    </source>
</evidence>
<dbReference type="PRINTS" id="PR00411">
    <property type="entry name" value="PNDRDTASEI"/>
</dbReference>
<evidence type="ECO:0000256" key="1">
    <source>
        <dbReference type="ARBA" id="ARBA00001974"/>
    </source>
</evidence>
<evidence type="ECO:0000256" key="4">
    <source>
        <dbReference type="ARBA" id="ARBA00022827"/>
    </source>
</evidence>
<evidence type="ECO:0000256" key="3">
    <source>
        <dbReference type="ARBA" id="ARBA00022630"/>
    </source>
</evidence>
<feature type="region of interest" description="Disordered" evidence="8">
    <location>
        <begin position="250"/>
        <end position="270"/>
    </location>
</feature>
<evidence type="ECO:0000256" key="5">
    <source>
        <dbReference type="ARBA" id="ARBA00022857"/>
    </source>
</evidence>
<comment type="caution">
    <text evidence="10">The sequence shown here is derived from an EMBL/GenBank/DDBJ whole genome shotgun (WGS) entry which is preliminary data.</text>
</comment>
<reference evidence="10 11" key="1">
    <citation type="journal article" date="2019" name="Int. J. Syst. Evol. Microbiol.">
        <title>The Global Catalogue of Microorganisms (GCM) 10K type strain sequencing project: providing services to taxonomists for standard genome sequencing and annotation.</title>
        <authorList>
            <consortium name="The Broad Institute Genomics Platform"/>
            <consortium name="The Broad Institute Genome Sequencing Center for Infectious Disease"/>
            <person name="Wu L."/>
            <person name="Ma J."/>
        </authorList>
    </citation>
    <scope>NUCLEOTIDE SEQUENCE [LARGE SCALE GENOMIC DNA]</scope>
    <source>
        <strain evidence="10 11">JCM 16021</strain>
    </source>
</reference>
<evidence type="ECO:0000256" key="2">
    <source>
        <dbReference type="ARBA" id="ARBA00010139"/>
    </source>
</evidence>
<dbReference type="InterPro" id="IPR023753">
    <property type="entry name" value="FAD/NAD-binding_dom"/>
</dbReference>
<keyword evidence="7" id="KW-0503">Monooxygenase</keyword>
<name>A0ABN2YBC0_9ACTN</name>
<dbReference type="Proteomes" id="UP001500575">
    <property type="component" value="Unassembled WGS sequence"/>
</dbReference>
<dbReference type="SUPFAM" id="SSF51905">
    <property type="entry name" value="FAD/NAD(P)-binding domain"/>
    <property type="match status" value="3"/>
</dbReference>
<evidence type="ECO:0000313" key="11">
    <source>
        <dbReference type="Proteomes" id="UP001500575"/>
    </source>
</evidence>
<dbReference type="EMBL" id="BAAAQQ010000011">
    <property type="protein sequence ID" value="GAA2124880.1"/>
    <property type="molecule type" value="Genomic_DNA"/>
</dbReference>
<keyword evidence="11" id="KW-1185">Reference proteome</keyword>
<proteinExistence type="inferred from homology"/>